<evidence type="ECO:0000313" key="3">
    <source>
        <dbReference type="Proteomes" id="UP000235672"/>
    </source>
</evidence>
<dbReference type="AlphaFoldDB" id="A0A2J6Q0I1"/>
<dbReference type="STRING" id="1745343.A0A2J6Q0I1"/>
<keyword evidence="1" id="KW-0472">Membrane</keyword>
<name>A0A2J6Q0I1_9HELO</name>
<sequence length="465" mass="53015">MLSGTPAGSCEMVFVILRMGGDQQSDQSRIQIRPAYRVQDPTNKSELPFDSHTTLNLMRAMSLPLRWLSARGDDSGIFYSEVDGQNNRYLFQTPFYKEGSWTLTMNILRPAQALASLIDLVQVPRTTTIRTKTQSVRIVGMLEIDSSIDLASILDQVHFSALRLCHPFLLPMQLLEQHVEESARQFMAISQKLDAIEDSIDPSLSDKSFSPEAGGEYTSFGVLSKSVYECSNALYVLERRRDFESRFEKFLKVELDRRNEEENRRQAVNSPRDLGRRQLDYEFRYGLKGVYEEENTLDLHNWLDTIRETSGNRDLDMRALPRRIEALTSLIRNLVAQQDSQATIQIARSTMQENVQMTALTKSSVEIANQTKALGIATLKDSNAMKNIAVLTTVFLPGTYIASLFSTTMFNFAEDARYNVSRNIWIYFVITIPLTLVVFVGLQALIKYRELKGIEDRKDEEHGNK</sequence>
<protein>
    <recommendedName>
        <fullName evidence="4">Cora-domain-containing protein</fullName>
    </recommendedName>
</protein>
<evidence type="ECO:0000313" key="2">
    <source>
        <dbReference type="EMBL" id="PMD19686.1"/>
    </source>
</evidence>
<organism evidence="2 3">
    <name type="scientific">Hyaloscypha hepaticicola</name>
    <dbReference type="NCBI Taxonomy" id="2082293"/>
    <lineage>
        <taxon>Eukaryota</taxon>
        <taxon>Fungi</taxon>
        <taxon>Dikarya</taxon>
        <taxon>Ascomycota</taxon>
        <taxon>Pezizomycotina</taxon>
        <taxon>Leotiomycetes</taxon>
        <taxon>Helotiales</taxon>
        <taxon>Hyaloscyphaceae</taxon>
        <taxon>Hyaloscypha</taxon>
    </lineage>
</organism>
<feature type="transmembrane region" description="Helical" evidence="1">
    <location>
        <begin position="388"/>
        <end position="412"/>
    </location>
</feature>
<dbReference type="EMBL" id="KZ613488">
    <property type="protein sequence ID" value="PMD19686.1"/>
    <property type="molecule type" value="Genomic_DNA"/>
</dbReference>
<reference evidence="2 3" key="1">
    <citation type="submission" date="2016-05" db="EMBL/GenBank/DDBJ databases">
        <title>A degradative enzymes factory behind the ericoid mycorrhizal symbiosis.</title>
        <authorList>
            <consortium name="DOE Joint Genome Institute"/>
            <person name="Martino E."/>
            <person name="Morin E."/>
            <person name="Grelet G."/>
            <person name="Kuo A."/>
            <person name="Kohler A."/>
            <person name="Daghino S."/>
            <person name="Barry K."/>
            <person name="Choi C."/>
            <person name="Cichocki N."/>
            <person name="Clum A."/>
            <person name="Copeland A."/>
            <person name="Hainaut M."/>
            <person name="Haridas S."/>
            <person name="Labutti K."/>
            <person name="Lindquist E."/>
            <person name="Lipzen A."/>
            <person name="Khouja H.-R."/>
            <person name="Murat C."/>
            <person name="Ohm R."/>
            <person name="Olson A."/>
            <person name="Spatafora J."/>
            <person name="Veneault-Fourrey C."/>
            <person name="Henrissat B."/>
            <person name="Grigoriev I."/>
            <person name="Martin F."/>
            <person name="Perotto S."/>
        </authorList>
    </citation>
    <scope>NUCLEOTIDE SEQUENCE [LARGE SCALE GENOMIC DNA]</scope>
    <source>
        <strain evidence="2 3">UAMH 7357</strain>
    </source>
</reference>
<dbReference type="Proteomes" id="UP000235672">
    <property type="component" value="Unassembled WGS sequence"/>
</dbReference>
<evidence type="ECO:0000256" key="1">
    <source>
        <dbReference type="SAM" id="Phobius"/>
    </source>
</evidence>
<keyword evidence="1" id="KW-1133">Transmembrane helix</keyword>
<keyword evidence="1" id="KW-0812">Transmembrane</keyword>
<gene>
    <name evidence="2" type="ORF">NA56DRAFT_602671</name>
</gene>
<dbReference type="OrthoDB" id="2830640at2759"/>
<evidence type="ECO:0008006" key="4">
    <source>
        <dbReference type="Google" id="ProtNLM"/>
    </source>
</evidence>
<feature type="transmembrane region" description="Helical" evidence="1">
    <location>
        <begin position="424"/>
        <end position="446"/>
    </location>
</feature>
<proteinExistence type="predicted"/>
<accession>A0A2J6Q0I1</accession>
<keyword evidence="3" id="KW-1185">Reference proteome</keyword>
<dbReference type="Gene3D" id="1.20.58.340">
    <property type="entry name" value="Magnesium transport protein CorA, transmembrane region"/>
    <property type="match status" value="1"/>
</dbReference>